<comment type="caution">
    <text evidence="7">The sequence shown here is derived from an EMBL/GenBank/DDBJ whole genome shotgun (WGS) entry which is preliminary data.</text>
</comment>
<dbReference type="Proteomes" id="UP000249547">
    <property type="component" value="Unassembled WGS sequence"/>
</dbReference>
<dbReference type="InterPro" id="IPR014327">
    <property type="entry name" value="RNA_pol_sigma70_bacteroid"/>
</dbReference>
<dbReference type="Pfam" id="PF08281">
    <property type="entry name" value="Sigma70_r4_2"/>
    <property type="match status" value="1"/>
</dbReference>
<evidence type="ECO:0000259" key="5">
    <source>
        <dbReference type="Pfam" id="PF04542"/>
    </source>
</evidence>
<evidence type="ECO:0000256" key="3">
    <source>
        <dbReference type="ARBA" id="ARBA00023082"/>
    </source>
</evidence>
<name>A0A327R3Q5_9BACT</name>
<dbReference type="SUPFAM" id="SSF88659">
    <property type="entry name" value="Sigma3 and sigma4 domains of RNA polymerase sigma factors"/>
    <property type="match status" value="1"/>
</dbReference>
<dbReference type="GO" id="GO:0006352">
    <property type="term" value="P:DNA-templated transcription initiation"/>
    <property type="evidence" value="ECO:0007669"/>
    <property type="project" value="InterPro"/>
</dbReference>
<dbReference type="InterPro" id="IPR013324">
    <property type="entry name" value="RNA_pol_sigma_r3/r4-like"/>
</dbReference>
<dbReference type="InterPro" id="IPR007627">
    <property type="entry name" value="RNA_pol_sigma70_r2"/>
</dbReference>
<dbReference type="InterPro" id="IPR036388">
    <property type="entry name" value="WH-like_DNA-bd_sf"/>
</dbReference>
<feature type="domain" description="RNA polymerase sigma factor 70 region 4 type 2" evidence="6">
    <location>
        <begin position="141"/>
        <end position="193"/>
    </location>
</feature>
<dbReference type="InterPro" id="IPR013325">
    <property type="entry name" value="RNA_pol_sigma_r2"/>
</dbReference>
<evidence type="ECO:0000259" key="6">
    <source>
        <dbReference type="Pfam" id="PF08281"/>
    </source>
</evidence>
<dbReference type="Gene3D" id="1.10.10.10">
    <property type="entry name" value="Winged helix-like DNA-binding domain superfamily/Winged helix DNA-binding domain"/>
    <property type="match status" value="1"/>
</dbReference>
<evidence type="ECO:0000256" key="2">
    <source>
        <dbReference type="ARBA" id="ARBA00023015"/>
    </source>
</evidence>
<gene>
    <name evidence="7" type="ORF">LX64_00197</name>
</gene>
<organism evidence="7 8">
    <name type="scientific">Chitinophaga skermanii</name>
    <dbReference type="NCBI Taxonomy" id="331697"/>
    <lineage>
        <taxon>Bacteria</taxon>
        <taxon>Pseudomonadati</taxon>
        <taxon>Bacteroidota</taxon>
        <taxon>Chitinophagia</taxon>
        <taxon>Chitinophagales</taxon>
        <taxon>Chitinophagaceae</taxon>
        <taxon>Chitinophaga</taxon>
    </lineage>
</organism>
<evidence type="ECO:0000313" key="7">
    <source>
        <dbReference type="EMBL" id="RAJ10592.1"/>
    </source>
</evidence>
<reference evidence="7 8" key="1">
    <citation type="submission" date="2018-06" db="EMBL/GenBank/DDBJ databases">
        <title>Genomic Encyclopedia of Archaeal and Bacterial Type Strains, Phase II (KMG-II): from individual species to whole genera.</title>
        <authorList>
            <person name="Goeker M."/>
        </authorList>
    </citation>
    <scope>NUCLEOTIDE SEQUENCE [LARGE SCALE GENOMIC DNA]</scope>
    <source>
        <strain evidence="7 8">DSM 23857</strain>
    </source>
</reference>
<dbReference type="SUPFAM" id="SSF88946">
    <property type="entry name" value="Sigma2 domain of RNA polymerase sigma factors"/>
    <property type="match status" value="1"/>
</dbReference>
<keyword evidence="3" id="KW-0731">Sigma factor</keyword>
<dbReference type="InterPro" id="IPR039425">
    <property type="entry name" value="RNA_pol_sigma-70-like"/>
</dbReference>
<comment type="similarity">
    <text evidence="1">Belongs to the sigma-70 factor family. ECF subfamily.</text>
</comment>
<sequence length="203" mass="23187">MKESGILSPQPQPATSKANEYLYDMSPSNEHFHALLRKDESQFMAALFKEFFPLACKTIYRFVQDMPMAEDLAQDVFIKIWNRRHSLGDVFFKAYVQKAAINMALDHIDKKKRQGAHTELSPLEEQLPAAPISGNLRETSAQIEAAIGQLPEKCREIFILSRYEELSYKEIASTLNISVKTVENQMITALKKLRVSLKDYLTS</sequence>
<keyword evidence="2" id="KW-0805">Transcription regulation</keyword>
<dbReference type="CDD" id="cd06171">
    <property type="entry name" value="Sigma70_r4"/>
    <property type="match status" value="1"/>
</dbReference>
<dbReference type="InterPro" id="IPR014284">
    <property type="entry name" value="RNA_pol_sigma-70_dom"/>
</dbReference>
<proteinExistence type="inferred from homology"/>
<dbReference type="PANTHER" id="PTHR43133">
    <property type="entry name" value="RNA POLYMERASE ECF-TYPE SIGMA FACTO"/>
    <property type="match status" value="1"/>
</dbReference>
<dbReference type="GO" id="GO:0016987">
    <property type="term" value="F:sigma factor activity"/>
    <property type="evidence" value="ECO:0007669"/>
    <property type="project" value="UniProtKB-KW"/>
</dbReference>
<evidence type="ECO:0000313" key="8">
    <source>
        <dbReference type="Proteomes" id="UP000249547"/>
    </source>
</evidence>
<keyword evidence="4" id="KW-0804">Transcription</keyword>
<evidence type="ECO:0000256" key="1">
    <source>
        <dbReference type="ARBA" id="ARBA00010641"/>
    </source>
</evidence>
<dbReference type="GO" id="GO:0003677">
    <property type="term" value="F:DNA binding"/>
    <property type="evidence" value="ECO:0007669"/>
    <property type="project" value="InterPro"/>
</dbReference>
<keyword evidence="8" id="KW-1185">Reference proteome</keyword>
<dbReference type="OrthoDB" id="665981at2"/>
<dbReference type="PANTHER" id="PTHR43133:SF46">
    <property type="entry name" value="RNA POLYMERASE SIGMA-70 FACTOR ECF SUBFAMILY"/>
    <property type="match status" value="1"/>
</dbReference>
<protein>
    <submittedName>
        <fullName evidence="7">RNA polymerase sigma-70 factor (ECF subfamily)</fullName>
    </submittedName>
</protein>
<dbReference type="Pfam" id="PF04542">
    <property type="entry name" value="Sigma70_r2"/>
    <property type="match status" value="1"/>
</dbReference>
<dbReference type="AlphaFoldDB" id="A0A327R3Q5"/>
<dbReference type="EMBL" id="QLLL01000001">
    <property type="protein sequence ID" value="RAJ10592.1"/>
    <property type="molecule type" value="Genomic_DNA"/>
</dbReference>
<dbReference type="Gene3D" id="1.10.1740.10">
    <property type="match status" value="1"/>
</dbReference>
<feature type="domain" description="RNA polymerase sigma-70 region 2" evidence="5">
    <location>
        <begin position="47"/>
        <end position="113"/>
    </location>
</feature>
<dbReference type="NCBIfam" id="TIGR02985">
    <property type="entry name" value="Sig70_bacteroi1"/>
    <property type="match status" value="1"/>
</dbReference>
<dbReference type="NCBIfam" id="TIGR02937">
    <property type="entry name" value="sigma70-ECF"/>
    <property type="match status" value="1"/>
</dbReference>
<dbReference type="InterPro" id="IPR013249">
    <property type="entry name" value="RNA_pol_sigma70_r4_t2"/>
</dbReference>
<evidence type="ECO:0000256" key="4">
    <source>
        <dbReference type="ARBA" id="ARBA00023163"/>
    </source>
</evidence>
<accession>A0A327R3Q5</accession>
<dbReference type="RefSeq" id="WP_111595731.1">
    <property type="nucleotide sequence ID" value="NZ_QLLL01000001.1"/>
</dbReference>